<accession>A0A645F5C0</accession>
<protein>
    <submittedName>
        <fullName evidence="1">Uncharacterized protein</fullName>
    </submittedName>
</protein>
<organism evidence="1">
    <name type="scientific">bioreactor metagenome</name>
    <dbReference type="NCBI Taxonomy" id="1076179"/>
    <lineage>
        <taxon>unclassified sequences</taxon>
        <taxon>metagenomes</taxon>
        <taxon>ecological metagenomes</taxon>
    </lineage>
</organism>
<name>A0A645F5C0_9ZZZZ</name>
<reference evidence="1" key="1">
    <citation type="submission" date="2019-08" db="EMBL/GenBank/DDBJ databases">
        <authorList>
            <person name="Kucharzyk K."/>
            <person name="Murdoch R.W."/>
            <person name="Higgins S."/>
            <person name="Loffler F."/>
        </authorList>
    </citation>
    <scope>NUCLEOTIDE SEQUENCE</scope>
</reference>
<sequence length="47" mass="5360">MTRRDGALDYCQGDTVDFGIFSQRLDVMPFAQGMALRAFKIYNNNLV</sequence>
<dbReference type="AlphaFoldDB" id="A0A645F5C0"/>
<dbReference type="EMBL" id="VSSQ01054689">
    <property type="protein sequence ID" value="MPN08619.1"/>
    <property type="molecule type" value="Genomic_DNA"/>
</dbReference>
<comment type="caution">
    <text evidence="1">The sequence shown here is derived from an EMBL/GenBank/DDBJ whole genome shotgun (WGS) entry which is preliminary data.</text>
</comment>
<proteinExistence type="predicted"/>
<gene>
    <name evidence="1" type="ORF">SDC9_155904</name>
</gene>
<evidence type="ECO:0000313" key="1">
    <source>
        <dbReference type="EMBL" id="MPN08619.1"/>
    </source>
</evidence>